<dbReference type="PANTHER" id="PTHR45649">
    <property type="entry name" value="AMINO-ACID PERMEASE BAT1"/>
    <property type="match status" value="1"/>
</dbReference>
<keyword evidence="3 7" id="KW-0812">Transmembrane</keyword>
<reference evidence="8" key="1">
    <citation type="journal article" date="2020" name="Stud. Mycol.">
        <title>101 Dothideomycetes genomes: a test case for predicting lifestyles and emergence of pathogens.</title>
        <authorList>
            <person name="Haridas S."/>
            <person name="Albert R."/>
            <person name="Binder M."/>
            <person name="Bloem J."/>
            <person name="Labutti K."/>
            <person name="Salamov A."/>
            <person name="Andreopoulos B."/>
            <person name="Baker S."/>
            <person name="Barry K."/>
            <person name="Bills G."/>
            <person name="Bluhm B."/>
            <person name="Cannon C."/>
            <person name="Castanera R."/>
            <person name="Culley D."/>
            <person name="Daum C."/>
            <person name="Ezra D."/>
            <person name="Gonzalez J."/>
            <person name="Henrissat B."/>
            <person name="Kuo A."/>
            <person name="Liang C."/>
            <person name="Lipzen A."/>
            <person name="Lutzoni F."/>
            <person name="Magnuson J."/>
            <person name="Mondo S."/>
            <person name="Nolan M."/>
            <person name="Ohm R."/>
            <person name="Pangilinan J."/>
            <person name="Park H.-J."/>
            <person name="Ramirez L."/>
            <person name="Alfaro M."/>
            <person name="Sun H."/>
            <person name="Tritt A."/>
            <person name="Yoshinaga Y."/>
            <person name="Zwiers L.-H."/>
            <person name="Turgeon B."/>
            <person name="Goodwin S."/>
            <person name="Spatafora J."/>
            <person name="Crous P."/>
            <person name="Grigoriev I."/>
        </authorList>
    </citation>
    <scope>NUCLEOTIDE SEQUENCE</scope>
    <source>
        <strain evidence="8">CBS 627.86</strain>
    </source>
</reference>
<feature type="transmembrane region" description="Helical" evidence="7">
    <location>
        <begin position="383"/>
        <end position="403"/>
    </location>
</feature>
<sequence length="534" mass="58434">MEKVKSADQVPDTPQYSADDNVDVGEVFNASGHKQELNRNFSLISICSIGITTGNVWAALGGSIVIALYNGGPPGVIYEFIAVSVLYWMIAACIAEMASAIPSSAGVYHWATVTGGRHGRIIGYFAGWWNFFGWVFGTASMSAILANQLVSMYGLFHGEFAWQRWNVFIAYIIITWLACAVVLFANRALPTVTTVGLFFILAGVFITIMVCAIMPSYTGKGHATSDFVWAEWSNQTGWTSNGFVFCAGMLNGAYAVGTPDCVSHLAEELPNPRVNIPKAILAQYVVGFITALLYVITIFYAVNDLDSLFSSPWPFPLAELYRQATNSRGGSLGLLIVIFLPTFCTNIGCYITSGRMLWTLGRDEATPFSKWIGHISPRFENPFNATIVCGVINTILGCIYVGSTTAFNAFVGSFIVLSSASYLAFILPNIITRRRHVVRGPFTMPDPVFYVVAGLASAYMCAFIVIYCFPYAVPFTAQSMNYSCLITGGLTIFAGIWWFVIRNKGYVGPKALIEEVERRMSVGESGRRISAEKH</sequence>
<evidence type="ECO:0000256" key="3">
    <source>
        <dbReference type="ARBA" id="ARBA00022692"/>
    </source>
</evidence>
<name>A0A6A5ZIP2_9PLEO</name>
<feature type="transmembrane region" description="Helical" evidence="7">
    <location>
        <begin position="43"/>
        <end position="69"/>
    </location>
</feature>
<feature type="region of interest" description="Disordered" evidence="6">
    <location>
        <begin position="1"/>
        <end position="20"/>
    </location>
</feature>
<dbReference type="GO" id="GO:0016020">
    <property type="term" value="C:membrane"/>
    <property type="evidence" value="ECO:0007669"/>
    <property type="project" value="UniProtKB-SubCell"/>
</dbReference>
<dbReference type="InterPro" id="IPR004840">
    <property type="entry name" value="Amino_acid_permease_CS"/>
</dbReference>
<proteinExistence type="predicted"/>
<dbReference type="GO" id="GO:0006865">
    <property type="term" value="P:amino acid transport"/>
    <property type="evidence" value="ECO:0007669"/>
    <property type="project" value="InterPro"/>
</dbReference>
<dbReference type="PROSITE" id="PS00218">
    <property type="entry name" value="AMINO_ACID_PERMEASE_1"/>
    <property type="match status" value="1"/>
</dbReference>
<evidence type="ECO:0000256" key="2">
    <source>
        <dbReference type="ARBA" id="ARBA00022448"/>
    </source>
</evidence>
<evidence type="ECO:0000256" key="1">
    <source>
        <dbReference type="ARBA" id="ARBA00004141"/>
    </source>
</evidence>
<keyword evidence="2" id="KW-0813">Transport</keyword>
<dbReference type="InterPro" id="IPR002293">
    <property type="entry name" value="AA/rel_permease1"/>
</dbReference>
<feature type="transmembrane region" description="Helical" evidence="7">
    <location>
        <begin position="479"/>
        <end position="500"/>
    </location>
</feature>
<comment type="subcellular location">
    <subcellularLocation>
        <location evidence="1">Membrane</location>
        <topology evidence="1">Multi-pass membrane protein</topology>
    </subcellularLocation>
</comment>
<feature type="transmembrane region" description="Helical" evidence="7">
    <location>
        <begin position="332"/>
        <end position="352"/>
    </location>
</feature>
<keyword evidence="5 7" id="KW-0472">Membrane</keyword>
<feature type="transmembrane region" description="Helical" evidence="7">
    <location>
        <begin position="448"/>
        <end position="473"/>
    </location>
</feature>
<dbReference type="EMBL" id="ML977315">
    <property type="protein sequence ID" value="KAF2119309.1"/>
    <property type="molecule type" value="Genomic_DNA"/>
</dbReference>
<feature type="transmembrane region" description="Helical" evidence="7">
    <location>
        <begin position="121"/>
        <end position="145"/>
    </location>
</feature>
<feature type="transmembrane region" description="Helical" evidence="7">
    <location>
        <begin position="197"/>
        <end position="218"/>
    </location>
</feature>
<evidence type="ECO:0000313" key="9">
    <source>
        <dbReference type="Proteomes" id="UP000799770"/>
    </source>
</evidence>
<keyword evidence="9" id="KW-1185">Reference proteome</keyword>
<feature type="transmembrane region" description="Helical" evidence="7">
    <location>
        <begin position="409"/>
        <end position="427"/>
    </location>
</feature>
<evidence type="ECO:0000256" key="6">
    <source>
        <dbReference type="SAM" id="MobiDB-lite"/>
    </source>
</evidence>
<feature type="transmembrane region" description="Helical" evidence="7">
    <location>
        <begin position="279"/>
        <end position="302"/>
    </location>
</feature>
<feature type="transmembrane region" description="Helical" evidence="7">
    <location>
        <begin position="165"/>
        <end position="185"/>
    </location>
</feature>
<dbReference type="Proteomes" id="UP000799770">
    <property type="component" value="Unassembled WGS sequence"/>
</dbReference>
<accession>A0A6A5ZIP2</accession>
<keyword evidence="4 7" id="KW-1133">Transmembrane helix</keyword>
<evidence type="ECO:0000256" key="7">
    <source>
        <dbReference type="SAM" id="Phobius"/>
    </source>
</evidence>
<dbReference type="GO" id="GO:0022857">
    <property type="term" value="F:transmembrane transporter activity"/>
    <property type="evidence" value="ECO:0007669"/>
    <property type="project" value="InterPro"/>
</dbReference>
<dbReference type="AlphaFoldDB" id="A0A6A5ZIP2"/>
<dbReference type="Pfam" id="PF13520">
    <property type="entry name" value="AA_permease_2"/>
    <property type="match status" value="1"/>
</dbReference>
<dbReference type="PIRSF" id="PIRSF006060">
    <property type="entry name" value="AA_transporter"/>
    <property type="match status" value="1"/>
</dbReference>
<organism evidence="8 9">
    <name type="scientific">Lophiotrema nucula</name>
    <dbReference type="NCBI Taxonomy" id="690887"/>
    <lineage>
        <taxon>Eukaryota</taxon>
        <taxon>Fungi</taxon>
        <taxon>Dikarya</taxon>
        <taxon>Ascomycota</taxon>
        <taxon>Pezizomycotina</taxon>
        <taxon>Dothideomycetes</taxon>
        <taxon>Pleosporomycetidae</taxon>
        <taxon>Pleosporales</taxon>
        <taxon>Lophiotremataceae</taxon>
        <taxon>Lophiotrema</taxon>
    </lineage>
</organism>
<evidence type="ECO:0000256" key="5">
    <source>
        <dbReference type="ARBA" id="ARBA00023136"/>
    </source>
</evidence>
<dbReference type="PANTHER" id="PTHR45649:SF27">
    <property type="entry name" value="CHOLINE TRANSPORTER (EUROFUNG)"/>
    <property type="match status" value="1"/>
</dbReference>
<dbReference type="OrthoDB" id="3900342at2759"/>
<evidence type="ECO:0000256" key="4">
    <source>
        <dbReference type="ARBA" id="ARBA00022989"/>
    </source>
</evidence>
<dbReference type="Gene3D" id="1.20.1740.10">
    <property type="entry name" value="Amino acid/polyamine transporter I"/>
    <property type="match status" value="1"/>
</dbReference>
<evidence type="ECO:0000313" key="8">
    <source>
        <dbReference type="EMBL" id="KAF2119309.1"/>
    </source>
</evidence>
<protein>
    <submittedName>
        <fullName evidence="8">Choline transporter</fullName>
    </submittedName>
</protein>
<gene>
    <name evidence="8" type="ORF">BDV96DRAFT_486829</name>
</gene>
<feature type="transmembrane region" description="Helical" evidence="7">
    <location>
        <begin position="75"/>
        <end position="101"/>
    </location>
</feature>